<evidence type="ECO:0000256" key="3">
    <source>
        <dbReference type="ARBA" id="ARBA00022801"/>
    </source>
</evidence>
<dbReference type="RefSeq" id="WP_120082484.1">
    <property type="nucleotide sequence ID" value="NZ_QMDW01000001.1"/>
</dbReference>
<dbReference type="PANTHER" id="PTHR30008:SF0">
    <property type="entry name" value="EXODEOXYRIBONUCLEASE 7 LARGE SUBUNIT"/>
    <property type="match status" value="1"/>
</dbReference>
<dbReference type="InterPro" id="IPR020579">
    <property type="entry name" value="Exonuc_VII_lsu_C"/>
</dbReference>
<protein>
    <submittedName>
        <fullName evidence="9">Exodeoxyribonuclease VII large subunit</fullName>
        <ecNumber evidence="9">3.1.11.6</ecNumber>
    </submittedName>
</protein>
<feature type="domain" description="OB-fold nucleic acid binding" evidence="8">
    <location>
        <begin position="21"/>
        <end position="113"/>
    </location>
</feature>
<feature type="domain" description="Exonuclease VII large subunit C-terminal" evidence="7">
    <location>
        <begin position="137"/>
        <end position="393"/>
    </location>
</feature>
<dbReference type="AlphaFoldDB" id="A0A3A6Q3D4"/>
<evidence type="ECO:0000259" key="8">
    <source>
        <dbReference type="Pfam" id="PF13742"/>
    </source>
</evidence>
<comment type="caution">
    <text evidence="9">The sequence shown here is derived from an EMBL/GenBank/DDBJ whole genome shotgun (WGS) entry which is preliminary data.</text>
</comment>
<feature type="coiled-coil region" evidence="5">
    <location>
        <begin position="352"/>
        <end position="382"/>
    </location>
</feature>
<dbReference type="Pfam" id="PF02601">
    <property type="entry name" value="Exonuc_VII_L"/>
    <property type="match status" value="1"/>
</dbReference>
<evidence type="ECO:0000259" key="7">
    <source>
        <dbReference type="Pfam" id="PF02601"/>
    </source>
</evidence>
<keyword evidence="4" id="KW-0269">Exonuclease</keyword>
<keyword evidence="1" id="KW-0963">Cytoplasm</keyword>
<dbReference type="CDD" id="cd04489">
    <property type="entry name" value="ExoVII_LU_OBF"/>
    <property type="match status" value="1"/>
</dbReference>
<evidence type="ECO:0000313" key="9">
    <source>
        <dbReference type="EMBL" id="RJX51771.1"/>
    </source>
</evidence>
<dbReference type="GO" id="GO:0003676">
    <property type="term" value="F:nucleic acid binding"/>
    <property type="evidence" value="ECO:0007669"/>
    <property type="project" value="InterPro"/>
</dbReference>
<evidence type="ECO:0000313" key="10">
    <source>
        <dbReference type="Proteomes" id="UP000281564"/>
    </source>
</evidence>
<keyword evidence="2" id="KW-0540">Nuclease</keyword>
<dbReference type="EMBL" id="QMDW01000001">
    <property type="protein sequence ID" value="RJX51771.1"/>
    <property type="molecule type" value="Genomic_DNA"/>
</dbReference>
<keyword evidence="6" id="KW-0812">Transmembrane</keyword>
<keyword evidence="6" id="KW-0472">Membrane</keyword>
<proteinExistence type="inferred from homology"/>
<sequence length="412" mass="45124">MAKADESAAGPVELDSDDVVTVATLNDEIAAVIDENQELVHDYVIGDVSDCRSANGHLHFDLVSGDASIHCVVFGFRYKGLNTKPDEEMHVAVRGELSYYEPQGSCSLIVEDVVNMGKSEYSQVYAENKEKLAGDGLLDDEQKQPLPELPTTVGLVTSADSDARIDAVTAIHDRYPQVDIKINDASVQGPNALQALMSGVATFDEDAAVDVIVVTRGGGADKTLRIFNEMPLCRVVANTDTPTAVGIGHEDDQTLADEVADYRFMTPTHAGEVVPKRADLDQKRTRLAERLDTAYQGTVDTKLTASKTTLNNAYQSVVAGRLHELEASLANAADRHVEAKLLELRNRLDTGYRTLEQEKEHEEELEETVEAVRDEAKSEIRAKMARQQRRYKIIIAVLVVIVLGLTTLYLTS</sequence>
<organism evidence="9 10">
    <name type="scientific">Halonotius pteroides</name>
    <dbReference type="NCBI Taxonomy" id="268735"/>
    <lineage>
        <taxon>Archaea</taxon>
        <taxon>Methanobacteriati</taxon>
        <taxon>Methanobacteriota</taxon>
        <taxon>Stenosarchaea group</taxon>
        <taxon>Halobacteria</taxon>
        <taxon>Halobacteriales</taxon>
        <taxon>Haloferacaceae</taxon>
        <taxon>Halonotius</taxon>
    </lineage>
</organism>
<keyword evidence="10" id="KW-1185">Reference proteome</keyword>
<dbReference type="InterPro" id="IPR025824">
    <property type="entry name" value="OB-fold_nuc-bd_dom"/>
</dbReference>
<feature type="transmembrane region" description="Helical" evidence="6">
    <location>
        <begin position="391"/>
        <end position="410"/>
    </location>
</feature>
<dbReference type="NCBIfam" id="TIGR00237">
    <property type="entry name" value="xseA"/>
    <property type="match status" value="1"/>
</dbReference>
<dbReference type="Proteomes" id="UP000281564">
    <property type="component" value="Unassembled WGS sequence"/>
</dbReference>
<evidence type="ECO:0000256" key="2">
    <source>
        <dbReference type="ARBA" id="ARBA00022722"/>
    </source>
</evidence>
<dbReference type="HAMAP" id="MF_00378">
    <property type="entry name" value="Exonuc_7_L"/>
    <property type="match status" value="1"/>
</dbReference>
<gene>
    <name evidence="9" type="primary">xseA</name>
    <name evidence="9" type="ORF">DP106_00165</name>
</gene>
<reference evidence="9 10" key="1">
    <citation type="submission" date="2018-06" db="EMBL/GenBank/DDBJ databases">
        <title>Halonotius sp. F13-13 a new haloarchaeeon isolated from a solar saltern from Isla Cristina, Huelva, Spain.</title>
        <authorList>
            <person name="Duran-Viseras A."/>
            <person name="Sanchez-Porro C."/>
            <person name="Ventosa A."/>
        </authorList>
    </citation>
    <scope>NUCLEOTIDE SEQUENCE [LARGE SCALE GENOMIC DNA]</scope>
    <source>
        <strain evidence="9 10">CECT 7525</strain>
    </source>
</reference>
<dbReference type="PANTHER" id="PTHR30008">
    <property type="entry name" value="EXODEOXYRIBONUCLEASE 7 LARGE SUBUNIT"/>
    <property type="match status" value="1"/>
</dbReference>
<dbReference type="GO" id="GO:0006308">
    <property type="term" value="P:DNA catabolic process"/>
    <property type="evidence" value="ECO:0007669"/>
    <property type="project" value="InterPro"/>
</dbReference>
<evidence type="ECO:0000256" key="4">
    <source>
        <dbReference type="ARBA" id="ARBA00022839"/>
    </source>
</evidence>
<dbReference type="EC" id="3.1.11.6" evidence="9"/>
<accession>A0A3A6Q3D4</accession>
<dbReference type="GO" id="GO:0009318">
    <property type="term" value="C:exodeoxyribonuclease VII complex"/>
    <property type="evidence" value="ECO:0007669"/>
    <property type="project" value="InterPro"/>
</dbReference>
<evidence type="ECO:0000256" key="1">
    <source>
        <dbReference type="ARBA" id="ARBA00022490"/>
    </source>
</evidence>
<keyword evidence="6" id="KW-1133">Transmembrane helix</keyword>
<dbReference type="GO" id="GO:0008855">
    <property type="term" value="F:exodeoxyribonuclease VII activity"/>
    <property type="evidence" value="ECO:0007669"/>
    <property type="project" value="UniProtKB-EC"/>
</dbReference>
<dbReference type="Pfam" id="PF13742">
    <property type="entry name" value="tRNA_anti_2"/>
    <property type="match status" value="1"/>
</dbReference>
<evidence type="ECO:0000256" key="5">
    <source>
        <dbReference type="SAM" id="Coils"/>
    </source>
</evidence>
<dbReference type="OrthoDB" id="60263at2157"/>
<keyword evidence="5" id="KW-0175">Coiled coil</keyword>
<evidence type="ECO:0000256" key="6">
    <source>
        <dbReference type="SAM" id="Phobius"/>
    </source>
</evidence>
<keyword evidence="3 9" id="KW-0378">Hydrolase</keyword>
<name>A0A3A6Q3D4_9EURY</name>
<dbReference type="InterPro" id="IPR003753">
    <property type="entry name" value="Exonuc_VII_L"/>
</dbReference>